<dbReference type="SUPFAM" id="SSF53474">
    <property type="entry name" value="alpha/beta-Hydrolases"/>
    <property type="match status" value="1"/>
</dbReference>
<keyword evidence="2" id="KW-1185">Reference proteome</keyword>
<protein>
    <recommendedName>
        <fullName evidence="3">Carboxypeptidase C (Cathepsin A)</fullName>
    </recommendedName>
</protein>
<gene>
    <name evidence="1" type="ORF">AAD027_08940</name>
</gene>
<dbReference type="EMBL" id="JBBWWT010000003">
    <property type="protein sequence ID" value="MEL1264493.1"/>
    <property type="molecule type" value="Genomic_DNA"/>
</dbReference>
<accession>A0ABU9IZT6</accession>
<evidence type="ECO:0000313" key="1">
    <source>
        <dbReference type="EMBL" id="MEL1264493.1"/>
    </source>
</evidence>
<proteinExistence type="predicted"/>
<dbReference type="InterPro" id="IPR001563">
    <property type="entry name" value="Peptidase_S10"/>
</dbReference>
<reference evidence="1 2" key="1">
    <citation type="submission" date="2024-04" db="EMBL/GenBank/DDBJ databases">
        <title>Draft genome sequence of Pseudoxanthomonas putridarboris WD12.</title>
        <authorList>
            <person name="Oh J."/>
        </authorList>
    </citation>
    <scope>NUCLEOTIDE SEQUENCE [LARGE SCALE GENOMIC DNA]</scope>
    <source>
        <strain evidence="1 2">WD12</strain>
    </source>
</reference>
<dbReference type="Gene3D" id="3.40.50.1820">
    <property type="entry name" value="alpha/beta hydrolase"/>
    <property type="match status" value="1"/>
</dbReference>
<name>A0ABU9IZT6_9GAMM</name>
<dbReference type="PROSITE" id="PS51257">
    <property type="entry name" value="PROKAR_LIPOPROTEIN"/>
    <property type="match status" value="1"/>
</dbReference>
<comment type="caution">
    <text evidence="1">The sequence shown here is derived from an EMBL/GenBank/DDBJ whole genome shotgun (WGS) entry which is preliminary data.</text>
</comment>
<dbReference type="Pfam" id="PF00450">
    <property type="entry name" value="Peptidase_S10"/>
    <property type="match status" value="1"/>
</dbReference>
<evidence type="ECO:0000313" key="2">
    <source>
        <dbReference type="Proteomes" id="UP001459204"/>
    </source>
</evidence>
<sequence>MIRDETGVMPMIHVAVAAGLVALALTACQETVEGAALTASKAAEEFAPRRFVSDGEGEFGGESVRYRLIAEDTITNGADGRPGAAIFSFTYLRIDEPASAERPVVFVFNGGPGSSSIWMHMGLFGPRRISLPDPLNPPTTPLFELEDNPHSPLDLVDLVMIDPPGTGFSRVLETGRSEDFLGTAADAAATAAFIENWLDVHGRWNSPKYLVGASYGATRAALAARSLMGGPTDPAGRLSGVGADGAVLIGQAILSPDGANERQAASLSALAATAHYHGRAGQGQSLNDFADEAAEFARTRYLPALFAGDRLPQEERREIARILADFTGLGASWIENNGLRISSTDFRQGLLAEEGLEIGAYDARYVLPARGRPASSDPVGDDPAMARYSPAFAAGLRLLFAEASIEVDAPYETIAFRKVNAAWDHAMPPGAVPAPEALAAIMRVNPDFRLLIATGHYDLVTTPGDADYFAAHADLPADRVALARYPAGHMPFLGEDSAEALTADIRALIAGRRK</sequence>
<organism evidence="1 2">
    <name type="scientific">Pseudoxanthomonas putridarboris</name>
    <dbReference type="NCBI Taxonomy" id="752605"/>
    <lineage>
        <taxon>Bacteria</taxon>
        <taxon>Pseudomonadati</taxon>
        <taxon>Pseudomonadota</taxon>
        <taxon>Gammaproteobacteria</taxon>
        <taxon>Lysobacterales</taxon>
        <taxon>Lysobacteraceae</taxon>
        <taxon>Pseudoxanthomonas</taxon>
    </lineage>
</organism>
<dbReference type="Proteomes" id="UP001459204">
    <property type="component" value="Unassembled WGS sequence"/>
</dbReference>
<dbReference type="InterPro" id="IPR029058">
    <property type="entry name" value="AB_hydrolase_fold"/>
</dbReference>
<evidence type="ECO:0008006" key="3">
    <source>
        <dbReference type="Google" id="ProtNLM"/>
    </source>
</evidence>